<feature type="transmembrane region" description="Helical" evidence="2">
    <location>
        <begin position="175"/>
        <end position="192"/>
    </location>
</feature>
<feature type="transmembrane region" description="Helical" evidence="2">
    <location>
        <begin position="151"/>
        <end position="169"/>
    </location>
</feature>
<gene>
    <name evidence="3" type="ORF">I7412_04240</name>
</gene>
<evidence type="ECO:0000313" key="3">
    <source>
        <dbReference type="EMBL" id="MBL7626394.1"/>
    </source>
</evidence>
<dbReference type="RefSeq" id="WP_203004979.1">
    <property type="nucleotide sequence ID" value="NZ_JADWYU010000224.1"/>
</dbReference>
<name>A0A937RFD9_9ACTN</name>
<evidence type="ECO:0000256" key="2">
    <source>
        <dbReference type="SAM" id="Phobius"/>
    </source>
</evidence>
<keyword evidence="2" id="KW-1133">Transmembrane helix</keyword>
<organism evidence="3 4">
    <name type="scientific">Frankia nepalensis</name>
    <dbReference type="NCBI Taxonomy" id="1836974"/>
    <lineage>
        <taxon>Bacteria</taxon>
        <taxon>Bacillati</taxon>
        <taxon>Actinomycetota</taxon>
        <taxon>Actinomycetes</taxon>
        <taxon>Frankiales</taxon>
        <taxon>Frankiaceae</taxon>
        <taxon>Frankia</taxon>
    </lineage>
</organism>
<comment type="caution">
    <text evidence="3">The sequence shown here is derived from an EMBL/GenBank/DDBJ whole genome shotgun (WGS) entry which is preliminary data.</text>
</comment>
<accession>A0A937RFD9</accession>
<feature type="transmembrane region" description="Helical" evidence="2">
    <location>
        <begin position="6"/>
        <end position="25"/>
    </location>
</feature>
<protein>
    <submittedName>
        <fullName evidence="3">TIGR04222 domain-containing membrane protein</fullName>
    </submittedName>
</protein>
<keyword evidence="4" id="KW-1185">Reference proteome</keyword>
<dbReference type="AlphaFoldDB" id="A0A937RFD9"/>
<keyword evidence="2" id="KW-0472">Membrane</keyword>
<evidence type="ECO:0000256" key="1">
    <source>
        <dbReference type="SAM" id="MobiDB-lite"/>
    </source>
</evidence>
<sequence length="314" mass="30397">MALTILFAVCYPVAVGVTGLALLALRQRIRGPGYWPPVDPQLVPVEELALLAGGPRRAAATAVVRLYEAGAIAPSQATGLLAPVGLPPIGTHPISAGCYDLVRQAGHVDPLAVRRAVATSPATDATRRALVASGLLPSPASRRLLLGLRRLAVALAVLGVAAFLVSAVVDSPVSAVFGFLVPLTVFIALGTSPPHRRSGAALLAAARHRAWALAGGGLPGQRALAVAVFGPEALWSADPRLAAGLGVVPAAPRRGGSGGGHGYRGDSGCASAAGCGGGGGCGTGGDGGSSDSGSGDSGGSGGSGGGCGGGGGGD</sequence>
<feature type="region of interest" description="Disordered" evidence="1">
    <location>
        <begin position="281"/>
        <end position="314"/>
    </location>
</feature>
<evidence type="ECO:0000313" key="4">
    <source>
        <dbReference type="Proteomes" id="UP000604475"/>
    </source>
</evidence>
<keyword evidence="2" id="KW-0812">Transmembrane</keyword>
<reference evidence="3" key="1">
    <citation type="submission" date="2020-12" db="EMBL/GenBank/DDBJ databases">
        <title>Genomic characterization of non-nitrogen-fixing Frankia strains.</title>
        <authorList>
            <person name="Carlos-Shanley C."/>
            <person name="Guerra T."/>
            <person name="Hahn D."/>
        </authorList>
    </citation>
    <scope>NUCLEOTIDE SEQUENCE</scope>
    <source>
        <strain evidence="3">CN6</strain>
    </source>
</reference>
<dbReference type="Proteomes" id="UP000604475">
    <property type="component" value="Unassembled WGS sequence"/>
</dbReference>
<dbReference type="InterPro" id="IPR026467">
    <property type="entry name" value="Ser/Gly_Cys_C_dom"/>
</dbReference>
<dbReference type="EMBL" id="JAEACQ010000131">
    <property type="protein sequence ID" value="MBL7626394.1"/>
    <property type="molecule type" value="Genomic_DNA"/>
</dbReference>
<proteinExistence type="predicted"/>
<dbReference type="NCBIfam" id="TIGR04222">
    <property type="entry name" value="near_uncomplex"/>
    <property type="match status" value="1"/>
</dbReference>